<dbReference type="InterPro" id="IPR013783">
    <property type="entry name" value="Ig-like_fold"/>
</dbReference>
<evidence type="ECO:0000313" key="4">
    <source>
        <dbReference type="Proteomes" id="UP000518300"/>
    </source>
</evidence>
<dbReference type="Gene3D" id="2.60.40.10">
    <property type="entry name" value="Immunoglobulins"/>
    <property type="match status" value="1"/>
</dbReference>
<keyword evidence="4" id="KW-1185">Reference proteome</keyword>
<reference evidence="3 4" key="1">
    <citation type="submission" date="2020-04" db="EMBL/GenBank/DDBJ databases">
        <title>Draft genome of Pyxidicoccus fallax type strain.</title>
        <authorList>
            <person name="Whitworth D.E."/>
        </authorList>
    </citation>
    <scope>NUCLEOTIDE SEQUENCE [LARGE SCALE GENOMIC DNA]</scope>
    <source>
        <strain evidence="3 4">DSM 14698</strain>
    </source>
</reference>
<dbReference type="Proteomes" id="UP000518300">
    <property type="component" value="Unassembled WGS sequence"/>
</dbReference>
<proteinExistence type="predicted"/>
<dbReference type="RefSeq" id="WP_169350351.1">
    <property type="nucleotide sequence ID" value="NZ_JABBJJ010000299.1"/>
</dbReference>
<feature type="domain" description="Fibronectin type-III" evidence="2">
    <location>
        <begin position="1082"/>
        <end position="1180"/>
    </location>
</feature>
<dbReference type="Pfam" id="PF17963">
    <property type="entry name" value="Big_9"/>
    <property type="match status" value="1"/>
</dbReference>
<name>A0A848LUJ6_9BACT</name>
<organism evidence="3 4">
    <name type="scientific">Pyxidicoccus fallax</name>
    <dbReference type="NCBI Taxonomy" id="394095"/>
    <lineage>
        <taxon>Bacteria</taxon>
        <taxon>Pseudomonadati</taxon>
        <taxon>Myxococcota</taxon>
        <taxon>Myxococcia</taxon>
        <taxon>Myxococcales</taxon>
        <taxon>Cystobacterineae</taxon>
        <taxon>Myxococcaceae</taxon>
        <taxon>Pyxidicoccus</taxon>
    </lineage>
</organism>
<sequence length="1260" mass="130730">MSWSHAAWLRPFVRVLVTLTLLSCQSSSVEERAAPSPVPEAGAPFDVSAVMRQVHFAYRPEGTGWRGGHSTYDVSASRDGLTLTPYRHADGSSPARPEVVEGAPLTLGAVRMSRGARQMRASAEARVQVEEGGHLSVSREGFSEHLRNAEDGVRQEWRVEAAPGGAGDLTLSLPVKGMAFVEASEQGLHFREAKSGLGFRYGHADWVEASGRRTPIRARYQAGAIQLQVPEAVLVATVFPATLAPTISPEIGTNQPVPEPASFTQEAPSVASNGTNHLVVWTDYRPTSTFGIYGARVSKAGEVLDDWGIRISPEAQFADDAAVASNGTDYFVAWSSSPSGSTASAIYGARVSGAGELQDASPLLVGTLSTGGQHWPAVASNGTDYLVAWLGHQGGDSGIFGQRVSSAGTVMESADIAISTANGLQTAPALASNGTDYLVAWEDDRNNNKDIFGARVTGAGVVLDGSGIAISVGAQDEVAPSVASNGTDYLVVWEDARNDTAGDIFGARVTGAGAVLDGSGLAISTAAQAQVTPSVASNGTDFFVVWEDARGGDPDVIGARVTSAGSVVDAEGVVIARAVHDQGHPSVTFNGTDFFVAWDSLWNRNVLGARVTSAGVVLDSPGVALATAANEQSIPAVASNGTDYLIVWWEGRHREGTTRIYGVRVSGAGEVLDPLGIVLSPSPGAHLYPAVASNGTDYFVAWEEVGGSDFRILGTRLTSTGEVLDAQGLLLSAPSGSVSSEPAVASNGTDYLVVWKGPTVDTLASIAGTRVTAAGRVLDSPGLNISGAPGSVDDPAVASNGTDYLVVWEDYRNNNNDVFGARVTSAGAVLEAAGIPISTANDNQRDPAVASDGTNYLVVWGDFRRSSASDVYGARVSSEGTVLDASGFAISTANRYQHVPAVASLGTEYLVVWEDQRAGVDIHGARVTSGGTVRESTGFPIANTPDGEQTPAVVFAGAGRTAFVAYVRDDSTAPYWGRRIRGRFVEFTDNRPPVAASRAVSTLEDTPLDILLQGTDPDGQGLTYVLEAAPQFGRLEGTGARRTYSPAANFSGADRITFRVSDGEFTSAVARVSIQVTAVNDAPSIPVLVSPVEGARLESGLVTFRWNASTDTDGESVTYGVEVRQGGEVLRTHDTAATTWTLAAGEVLPVGSYSWRVRAMDERDVASTWSTERAFTVGDIQTGPDGGSPDAGAPDGGEADGGVPDAGAGDGGVPDAGSPPPSGPDSSGCGCNPLPGAGPSGPLTLAALGLLLRWSRRRRG</sequence>
<dbReference type="InterPro" id="IPR036116">
    <property type="entry name" value="FN3_sf"/>
</dbReference>
<dbReference type="InterPro" id="IPR003961">
    <property type="entry name" value="FN3_dom"/>
</dbReference>
<evidence type="ECO:0000256" key="1">
    <source>
        <dbReference type="SAM" id="MobiDB-lite"/>
    </source>
</evidence>
<dbReference type="SUPFAM" id="SSF49265">
    <property type="entry name" value="Fibronectin type III"/>
    <property type="match status" value="1"/>
</dbReference>
<protein>
    <recommendedName>
        <fullName evidence="2">Fibronectin type-III domain-containing protein</fullName>
    </recommendedName>
</protein>
<feature type="compositionally biased region" description="Low complexity" evidence="1">
    <location>
        <begin position="1224"/>
        <end position="1243"/>
    </location>
</feature>
<evidence type="ECO:0000313" key="3">
    <source>
        <dbReference type="EMBL" id="NMO21153.1"/>
    </source>
</evidence>
<dbReference type="EMBL" id="JABBJJ010000299">
    <property type="protein sequence ID" value="NMO21153.1"/>
    <property type="molecule type" value="Genomic_DNA"/>
</dbReference>
<accession>A0A848LUJ6</accession>
<evidence type="ECO:0000259" key="2">
    <source>
        <dbReference type="PROSITE" id="PS50853"/>
    </source>
</evidence>
<dbReference type="AlphaFoldDB" id="A0A848LUJ6"/>
<dbReference type="PROSITE" id="PS50853">
    <property type="entry name" value="FN3"/>
    <property type="match status" value="1"/>
</dbReference>
<dbReference type="Gene3D" id="2.60.40.2810">
    <property type="match status" value="1"/>
</dbReference>
<feature type="region of interest" description="Disordered" evidence="1">
    <location>
        <begin position="1175"/>
        <end position="1243"/>
    </location>
</feature>
<comment type="caution">
    <text evidence="3">The sequence shown here is derived from an EMBL/GenBank/DDBJ whole genome shotgun (WGS) entry which is preliminary data.</text>
</comment>
<gene>
    <name evidence="3" type="ORF">HG543_40840</name>
</gene>